<evidence type="ECO:0000313" key="4">
    <source>
        <dbReference type="Proteomes" id="UP001189429"/>
    </source>
</evidence>
<dbReference type="PROSITE" id="PS51819">
    <property type="entry name" value="VOC"/>
    <property type="match status" value="1"/>
</dbReference>
<feature type="domain" description="VOC" evidence="2">
    <location>
        <begin position="69"/>
        <end position="200"/>
    </location>
</feature>
<dbReference type="Proteomes" id="UP001189429">
    <property type="component" value="Unassembled WGS sequence"/>
</dbReference>
<keyword evidence="4" id="KW-1185">Reference proteome</keyword>
<dbReference type="InterPro" id="IPR029068">
    <property type="entry name" value="Glyas_Bleomycin-R_OHBP_Dase"/>
</dbReference>
<dbReference type="InterPro" id="IPR004360">
    <property type="entry name" value="Glyas_Fos-R_dOase_dom"/>
</dbReference>
<sequence length="213" mass="23256">MARDGISLMGASLTAAAAGVTIGFVLGRYSTVISKKSLADLIKRKAVHASSTTRTGSFTSHPESLPITEFEHASFEVLDVETSRAFYEELLGFKRIVRPDFEVDGYWLQGPSGVKMHIAEVPNASRRKYKEADSLQKEWHGWEGLPTGDHLALLSDDLKLCEIRLKAAGIPYKRVGPGPQDALQLFLFDPDGNAIEIGDCAPPVDGKKCKLRG</sequence>
<dbReference type="PANTHER" id="PTHR46142">
    <property type="match status" value="1"/>
</dbReference>
<accession>A0ABN9W7J3</accession>
<name>A0ABN9W7J3_9DINO</name>
<keyword evidence="1" id="KW-1133">Transmembrane helix</keyword>
<dbReference type="Pfam" id="PF00903">
    <property type="entry name" value="Glyoxalase"/>
    <property type="match status" value="1"/>
</dbReference>
<protein>
    <recommendedName>
        <fullName evidence="2">VOC domain-containing protein</fullName>
    </recommendedName>
</protein>
<keyword evidence="1" id="KW-0472">Membrane</keyword>
<reference evidence="3" key="1">
    <citation type="submission" date="2023-10" db="EMBL/GenBank/DDBJ databases">
        <authorList>
            <person name="Chen Y."/>
            <person name="Shah S."/>
            <person name="Dougan E. K."/>
            <person name="Thang M."/>
            <person name="Chan C."/>
        </authorList>
    </citation>
    <scope>NUCLEOTIDE SEQUENCE [LARGE SCALE GENOMIC DNA]</scope>
</reference>
<gene>
    <name evidence="3" type="ORF">PCOR1329_LOCUS63675</name>
</gene>
<dbReference type="SUPFAM" id="SSF54593">
    <property type="entry name" value="Glyoxalase/Bleomycin resistance protein/Dihydroxybiphenyl dioxygenase"/>
    <property type="match status" value="1"/>
</dbReference>
<evidence type="ECO:0000259" key="2">
    <source>
        <dbReference type="PROSITE" id="PS51819"/>
    </source>
</evidence>
<dbReference type="Gene3D" id="3.10.180.10">
    <property type="entry name" value="2,3-Dihydroxybiphenyl 1,2-Dioxygenase, domain 1"/>
    <property type="match status" value="1"/>
</dbReference>
<keyword evidence="1" id="KW-0812">Transmembrane</keyword>
<evidence type="ECO:0000313" key="3">
    <source>
        <dbReference type="EMBL" id="CAK0880576.1"/>
    </source>
</evidence>
<proteinExistence type="predicted"/>
<dbReference type="EMBL" id="CAUYUJ010018092">
    <property type="protein sequence ID" value="CAK0880576.1"/>
    <property type="molecule type" value="Genomic_DNA"/>
</dbReference>
<organism evidence="3 4">
    <name type="scientific">Prorocentrum cordatum</name>
    <dbReference type="NCBI Taxonomy" id="2364126"/>
    <lineage>
        <taxon>Eukaryota</taxon>
        <taxon>Sar</taxon>
        <taxon>Alveolata</taxon>
        <taxon>Dinophyceae</taxon>
        <taxon>Prorocentrales</taxon>
        <taxon>Prorocentraceae</taxon>
        <taxon>Prorocentrum</taxon>
    </lineage>
</organism>
<evidence type="ECO:0000256" key="1">
    <source>
        <dbReference type="SAM" id="Phobius"/>
    </source>
</evidence>
<comment type="caution">
    <text evidence="3">The sequence shown here is derived from an EMBL/GenBank/DDBJ whole genome shotgun (WGS) entry which is preliminary data.</text>
</comment>
<dbReference type="PANTHER" id="PTHR46142:SF3">
    <property type="entry name" value="F18B13.24 PROTEIN"/>
    <property type="match status" value="1"/>
</dbReference>
<feature type="transmembrane region" description="Helical" evidence="1">
    <location>
        <begin position="6"/>
        <end position="26"/>
    </location>
</feature>
<dbReference type="InterPro" id="IPR037523">
    <property type="entry name" value="VOC_core"/>
</dbReference>